<evidence type="ECO:0000313" key="4">
    <source>
        <dbReference type="Proteomes" id="UP000762703"/>
    </source>
</evidence>
<proteinExistence type="predicted"/>
<dbReference type="Gene3D" id="2.60.40.10">
    <property type="entry name" value="Immunoglobulins"/>
    <property type="match status" value="1"/>
</dbReference>
<name>A0A8T3V9P1_9EURY</name>
<reference evidence="3" key="1">
    <citation type="submission" date="2019-04" db="EMBL/GenBank/DDBJ databases">
        <title>Evolution of Biomass-Degrading Anaerobic Consortia Revealed by Metagenomics.</title>
        <authorList>
            <person name="Peng X."/>
        </authorList>
    </citation>
    <scope>NUCLEOTIDE SEQUENCE</scope>
    <source>
        <strain evidence="3">SIG12</strain>
    </source>
</reference>
<keyword evidence="2" id="KW-0472">Membrane</keyword>
<dbReference type="SUPFAM" id="SSF49373">
    <property type="entry name" value="Invasin/intimin cell-adhesion fragments"/>
    <property type="match status" value="1"/>
</dbReference>
<dbReference type="AlphaFoldDB" id="A0A8T3V9P1"/>
<dbReference type="EMBL" id="SUTE01000011">
    <property type="protein sequence ID" value="MBE6504457.1"/>
    <property type="molecule type" value="Genomic_DNA"/>
</dbReference>
<evidence type="ECO:0000256" key="1">
    <source>
        <dbReference type="SAM" id="MobiDB-lite"/>
    </source>
</evidence>
<dbReference type="InterPro" id="IPR013783">
    <property type="entry name" value="Ig-like_fold"/>
</dbReference>
<evidence type="ECO:0000313" key="3">
    <source>
        <dbReference type="EMBL" id="MBE6504457.1"/>
    </source>
</evidence>
<dbReference type="InterPro" id="IPR008964">
    <property type="entry name" value="Invasin/intimin_cell_adhesion"/>
</dbReference>
<dbReference type="GO" id="GO:0004180">
    <property type="term" value="F:carboxypeptidase activity"/>
    <property type="evidence" value="ECO:0007669"/>
    <property type="project" value="UniProtKB-KW"/>
</dbReference>
<keyword evidence="3" id="KW-0378">Hydrolase</keyword>
<feature type="transmembrane region" description="Helical" evidence="2">
    <location>
        <begin position="12"/>
        <end position="33"/>
    </location>
</feature>
<keyword evidence="3" id="KW-0121">Carboxypeptidase</keyword>
<keyword evidence="3" id="KW-0645">Protease</keyword>
<keyword evidence="2" id="KW-1133">Transmembrane helix</keyword>
<evidence type="ECO:0000256" key="2">
    <source>
        <dbReference type="SAM" id="Phobius"/>
    </source>
</evidence>
<accession>A0A8T3V9P1</accession>
<comment type="caution">
    <text evidence="3">The sequence shown here is derived from an EMBL/GenBank/DDBJ whole genome shotgun (WGS) entry which is preliminary data.</text>
</comment>
<keyword evidence="2" id="KW-0812">Transmembrane</keyword>
<feature type="region of interest" description="Disordered" evidence="1">
    <location>
        <begin position="139"/>
        <end position="159"/>
    </location>
</feature>
<organism evidence="3 4">
    <name type="scientific">Methanobrevibacter millerae</name>
    <dbReference type="NCBI Taxonomy" id="230361"/>
    <lineage>
        <taxon>Archaea</taxon>
        <taxon>Methanobacteriati</taxon>
        <taxon>Methanobacteriota</taxon>
        <taxon>Methanomada group</taxon>
        <taxon>Methanobacteria</taxon>
        <taxon>Methanobacteriales</taxon>
        <taxon>Methanobacteriaceae</taxon>
        <taxon>Methanobrevibacter</taxon>
    </lineage>
</organism>
<dbReference type="Proteomes" id="UP000762703">
    <property type="component" value="Unassembled WGS sequence"/>
</dbReference>
<gene>
    <name evidence="3" type="ORF">E7Z73_01755</name>
</gene>
<feature type="compositionally biased region" description="Low complexity" evidence="1">
    <location>
        <begin position="139"/>
        <end position="150"/>
    </location>
</feature>
<protein>
    <submittedName>
        <fullName evidence="3">Carboxypeptidase regulatory-like domain-containing protein</fullName>
    </submittedName>
</protein>
<sequence>MNGENMNYKLTIAILIAIIIVLIIGLITVMPNFHKEDSKIIMTSSASLYENESITIELKDSNNNPIANAQVSLVFKDQNGDLINKTLTTDTLGIGYLSLNGLSTGNYNVTIIFGGNDKFSNSSLFTNLEIKEIVKVQQSSTSSSSSSSSSIGPDVDSGGITREQAEEFGYTYTTDHGGHYIGPNDRWDENAGVYHD</sequence>